<organism evidence="1 2">
    <name type="scientific">Senna tora</name>
    <dbReference type="NCBI Taxonomy" id="362788"/>
    <lineage>
        <taxon>Eukaryota</taxon>
        <taxon>Viridiplantae</taxon>
        <taxon>Streptophyta</taxon>
        <taxon>Embryophyta</taxon>
        <taxon>Tracheophyta</taxon>
        <taxon>Spermatophyta</taxon>
        <taxon>Magnoliopsida</taxon>
        <taxon>eudicotyledons</taxon>
        <taxon>Gunneridae</taxon>
        <taxon>Pentapetalae</taxon>
        <taxon>rosids</taxon>
        <taxon>fabids</taxon>
        <taxon>Fabales</taxon>
        <taxon>Fabaceae</taxon>
        <taxon>Caesalpinioideae</taxon>
        <taxon>Cassia clade</taxon>
        <taxon>Senna</taxon>
    </lineage>
</organism>
<reference evidence="1" key="1">
    <citation type="submission" date="2020-09" db="EMBL/GenBank/DDBJ databases">
        <title>Genome-Enabled Discovery of Anthraquinone Biosynthesis in Senna tora.</title>
        <authorList>
            <person name="Kang S.-H."/>
            <person name="Pandey R.P."/>
            <person name="Lee C.-M."/>
            <person name="Sim J.-S."/>
            <person name="Jeong J.-T."/>
            <person name="Choi B.-S."/>
            <person name="Jung M."/>
            <person name="Ginzburg D."/>
            <person name="Zhao K."/>
            <person name="Won S.Y."/>
            <person name="Oh T.-J."/>
            <person name="Yu Y."/>
            <person name="Kim N.-H."/>
            <person name="Lee O.R."/>
            <person name="Lee T.-H."/>
            <person name="Bashyal P."/>
            <person name="Kim T.-S."/>
            <person name="Lee W.-H."/>
            <person name="Kawkins C."/>
            <person name="Kim C.-K."/>
            <person name="Kim J.S."/>
            <person name="Ahn B.O."/>
            <person name="Rhee S.Y."/>
            <person name="Sohng J.K."/>
        </authorList>
    </citation>
    <scope>NUCLEOTIDE SEQUENCE</scope>
    <source>
        <tissue evidence="1">Leaf</tissue>
    </source>
</reference>
<evidence type="ECO:0000313" key="2">
    <source>
        <dbReference type="Proteomes" id="UP000634136"/>
    </source>
</evidence>
<dbReference type="OrthoDB" id="1921534at2759"/>
<proteinExistence type="predicted"/>
<dbReference type="EMBL" id="JAAIUW010000006">
    <property type="protein sequence ID" value="KAF7826608.1"/>
    <property type="molecule type" value="Genomic_DNA"/>
</dbReference>
<gene>
    <name evidence="1" type="ORF">G2W53_017772</name>
</gene>
<accession>A0A834WMS2</accession>
<dbReference type="Proteomes" id="UP000634136">
    <property type="component" value="Unassembled WGS sequence"/>
</dbReference>
<dbReference type="AlphaFoldDB" id="A0A834WMS2"/>
<name>A0A834WMS2_9FABA</name>
<sequence>MKRVTSFLFVSNLTGDTTLLRWLASDVRRFLASSLTVSNRILFQAIGLFIDKREIKADGKGEKSFFTLSIDFTFGSEDLKAVLTSACVEEKLYLKEKCLVPKEFVTTLKNLQEVKSKPSILNDLNQLIQTESEEKK</sequence>
<keyword evidence="2" id="KW-1185">Reference proteome</keyword>
<evidence type="ECO:0000313" key="1">
    <source>
        <dbReference type="EMBL" id="KAF7826608.1"/>
    </source>
</evidence>
<protein>
    <submittedName>
        <fullName evidence="1">Transcription factor bHLH52-like</fullName>
    </submittedName>
</protein>
<comment type="caution">
    <text evidence="1">The sequence shown here is derived from an EMBL/GenBank/DDBJ whole genome shotgun (WGS) entry which is preliminary data.</text>
</comment>